<evidence type="ECO:0000256" key="4">
    <source>
        <dbReference type="ARBA" id="ARBA00023267"/>
    </source>
</evidence>
<dbReference type="Gene3D" id="2.30.30.100">
    <property type="match status" value="1"/>
</dbReference>
<feature type="binding site" evidence="6">
    <location>
        <position position="117"/>
    </location>
    <ligand>
        <name>biotin</name>
        <dbReference type="ChEBI" id="CHEBI:57586"/>
    </ligand>
</feature>
<evidence type="ECO:0000256" key="5">
    <source>
        <dbReference type="ARBA" id="ARBA00047846"/>
    </source>
</evidence>
<dbReference type="InterPro" id="IPR013196">
    <property type="entry name" value="HTH_11"/>
</dbReference>
<keyword evidence="6" id="KW-0805">Transcription regulation</keyword>
<evidence type="ECO:0000313" key="8">
    <source>
        <dbReference type="EMBL" id="MDC7691605.1"/>
    </source>
</evidence>
<dbReference type="InterPro" id="IPR003142">
    <property type="entry name" value="BPL_C"/>
</dbReference>
<dbReference type="SUPFAM" id="SSF46785">
    <property type="entry name" value="Winged helix' DNA-binding domain"/>
    <property type="match status" value="1"/>
</dbReference>
<keyword evidence="6" id="KW-0238">DNA-binding</keyword>
<dbReference type="Pfam" id="PF02237">
    <property type="entry name" value="BPL_C"/>
    <property type="match status" value="1"/>
</dbReference>
<feature type="binding site" evidence="6">
    <location>
        <position position="187"/>
    </location>
    <ligand>
        <name>biotin</name>
        <dbReference type="ChEBI" id="CHEBI:57586"/>
    </ligand>
</feature>
<protein>
    <recommendedName>
        <fullName evidence="6">Bifunctional ligase/repressor BirA</fullName>
    </recommendedName>
    <alternativeName>
        <fullName evidence="6">Biotin--[acetyl-CoA-carboxylase] ligase</fullName>
        <ecNumber evidence="6">6.3.4.15</ecNumber>
    </alternativeName>
    <alternativeName>
        <fullName evidence="6">Biotin--protein ligase</fullName>
    </alternativeName>
    <alternativeName>
        <fullName evidence="6">Biotin-[acetyl-CoA carboxylase] synthetase</fullName>
    </alternativeName>
</protein>
<dbReference type="InterPro" id="IPR030855">
    <property type="entry name" value="Bifunct_BirA"/>
</dbReference>
<keyword evidence="1 6" id="KW-0436">Ligase</keyword>
<dbReference type="GO" id="GO:0004077">
    <property type="term" value="F:biotin--[biotin carboxyl-carrier protein] ligase activity"/>
    <property type="evidence" value="ECO:0007669"/>
    <property type="project" value="UniProtKB-EC"/>
</dbReference>
<evidence type="ECO:0000256" key="2">
    <source>
        <dbReference type="ARBA" id="ARBA00022741"/>
    </source>
</evidence>
<comment type="similarity">
    <text evidence="6">Belongs to the biotin--protein ligase family.</text>
</comment>
<dbReference type="EC" id="6.3.4.15" evidence="6"/>
<evidence type="ECO:0000256" key="1">
    <source>
        <dbReference type="ARBA" id="ARBA00022598"/>
    </source>
</evidence>
<proteinExistence type="inferred from homology"/>
<comment type="catalytic activity">
    <reaction evidence="5 6">
        <text>biotin + L-lysyl-[protein] + ATP = N(6)-biotinyl-L-lysyl-[protein] + AMP + diphosphate + H(+)</text>
        <dbReference type="Rhea" id="RHEA:11756"/>
        <dbReference type="Rhea" id="RHEA-COMP:9752"/>
        <dbReference type="Rhea" id="RHEA-COMP:10505"/>
        <dbReference type="ChEBI" id="CHEBI:15378"/>
        <dbReference type="ChEBI" id="CHEBI:29969"/>
        <dbReference type="ChEBI" id="CHEBI:30616"/>
        <dbReference type="ChEBI" id="CHEBI:33019"/>
        <dbReference type="ChEBI" id="CHEBI:57586"/>
        <dbReference type="ChEBI" id="CHEBI:83144"/>
        <dbReference type="ChEBI" id="CHEBI:456215"/>
        <dbReference type="EC" id="6.3.4.15"/>
    </reaction>
</comment>
<keyword evidence="3 6" id="KW-0067">ATP-binding</keyword>
<evidence type="ECO:0000256" key="3">
    <source>
        <dbReference type="ARBA" id="ARBA00022840"/>
    </source>
</evidence>
<keyword evidence="6" id="KW-0804">Transcription</keyword>
<feature type="domain" description="BPL/LPL catalytic" evidence="7">
    <location>
        <begin position="76"/>
        <end position="254"/>
    </location>
</feature>
<evidence type="ECO:0000259" key="7">
    <source>
        <dbReference type="PROSITE" id="PS51733"/>
    </source>
</evidence>
<sequence length="321" mass="33947">MKDLAFSVLRTLADGRFHSGEAMAQQLGCSRTLVWQAVHHLENEFGLTVFSVRGQGYRLPAPFSLLEVAAVRAGLDERAANVFTLALADEIDSSNTQLTTRAAQGAPHGLVLAAERQTAGRGRLGRRWQMRLGAGLTFSLLWRFDRGLSGLAGLSLVVGIAIVRALREFGVPVALKWPNDVLLDGRKLAGILIELSGDALGPAAVVIGIGLNVEAPGEVDQPVANLADAGCKVGRNALLAALLNQLAKVLSQFDRDGFAAFRDEWHQLAAFIGQPVRLSFSHGEPADGVAVGVDDSGALLVDGAAGRRVFHVGEVSLRAAP</sequence>
<keyword evidence="2 6" id="KW-0547">Nucleotide-binding</keyword>
<dbReference type="InterPro" id="IPR008988">
    <property type="entry name" value="Transcriptional_repressor_C"/>
</dbReference>
<dbReference type="PROSITE" id="PS51733">
    <property type="entry name" value="BPL_LPL_CATALYTIC"/>
    <property type="match status" value="1"/>
</dbReference>
<dbReference type="InterPro" id="IPR036390">
    <property type="entry name" value="WH_DNA-bd_sf"/>
</dbReference>
<dbReference type="InterPro" id="IPR045864">
    <property type="entry name" value="aa-tRNA-synth_II/BPL/LPL"/>
</dbReference>
<dbReference type="Pfam" id="PF08279">
    <property type="entry name" value="HTH_11"/>
    <property type="match status" value="1"/>
</dbReference>
<feature type="binding site" evidence="6">
    <location>
        <begin position="93"/>
        <end position="95"/>
    </location>
    <ligand>
        <name>biotin</name>
        <dbReference type="ChEBI" id="CHEBI:57586"/>
    </ligand>
</feature>
<dbReference type="InterPro" id="IPR004408">
    <property type="entry name" value="Biotin_CoA_COase_ligase"/>
</dbReference>
<dbReference type="Gene3D" id="3.30.930.10">
    <property type="entry name" value="Bira Bifunctional Protein, Domain 2"/>
    <property type="match status" value="1"/>
</dbReference>
<dbReference type="SUPFAM" id="SSF50037">
    <property type="entry name" value="C-terminal domain of transcriptional repressors"/>
    <property type="match status" value="1"/>
</dbReference>
<feature type="DNA-binding region" description="H-T-H motif" evidence="6">
    <location>
        <begin position="20"/>
        <end position="39"/>
    </location>
</feature>
<dbReference type="HAMAP" id="MF_00978">
    <property type="entry name" value="Bifunct_BirA"/>
    <property type="match status" value="1"/>
</dbReference>
<organism evidence="8 9">
    <name type="scientific">Vogesella indigofera</name>
    <name type="common">Pseudomonas indigofera</name>
    <dbReference type="NCBI Taxonomy" id="45465"/>
    <lineage>
        <taxon>Bacteria</taxon>
        <taxon>Pseudomonadati</taxon>
        <taxon>Pseudomonadota</taxon>
        <taxon>Betaproteobacteria</taxon>
        <taxon>Neisseriales</taxon>
        <taxon>Chromobacteriaceae</taxon>
        <taxon>Vogesella</taxon>
    </lineage>
</organism>
<dbReference type="PANTHER" id="PTHR12835:SF5">
    <property type="entry name" value="BIOTIN--PROTEIN LIGASE"/>
    <property type="match status" value="1"/>
</dbReference>
<dbReference type="RefSeq" id="WP_272803548.1">
    <property type="nucleotide sequence ID" value="NZ_JAQQKY010000007.1"/>
</dbReference>
<keyword evidence="9" id="KW-1185">Reference proteome</keyword>
<dbReference type="CDD" id="cd16442">
    <property type="entry name" value="BPL"/>
    <property type="match status" value="1"/>
</dbReference>
<reference evidence="8 9" key="1">
    <citation type="submission" date="2023-01" db="EMBL/GenBank/DDBJ databases">
        <title>Novel species of the genus Vogesella isolated from rivers.</title>
        <authorList>
            <person name="Lu H."/>
        </authorList>
    </citation>
    <scope>NUCLEOTIDE SEQUENCE [LARGE SCALE GENOMIC DNA]</scope>
    <source>
        <strain evidence="8 9">SH7W</strain>
    </source>
</reference>
<keyword evidence="4 6" id="KW-0092">Biotin</keyword>
<dbReference type="Proteomes" id="UP001221566">
    <property type="component" value="Unassembled WGS sequence"/>
</dbReference>
<comment type="function">
    <text evidence="6">Acts both as a biotin--[acetyl-CoA-carboxylase] ligase and a repressor.</text>
</comment>
<accession>A0ABT5I613</accession>
<keyword evidence="6" id="KW-0678">Repressor</keyword>
<dbReference type="NCBIfam" id="TIGR00121">
    <property type="entry name" value="birA_ligase"/>
    <property type="match status" value="1"/>
</dbReference>
<evidence type="ECO:0000256" key="6">
    <source>
        <dbReference type="HAMAP-Rule" id="MF_00978"/>
    </source>
</evidence>
<comment type="caution">
    <text evidence="8">The sequence shown here is derived from an EMBL/GenBank/DDBJ whole genome shotgun (WGS) entry which is preliminary data.</text>
</comment>
<name>A0ABT5I613_VOGIN</name>
<feature type="binding site" evidence="6">
    <location>
        <begin position="121"/>
        <end position="123"/>
    </location>
    <ligand>
        <name>biotin</name>
        <dbReference type="ChEBI" id="CHEBI:57586"/>
    </ligand>
</feature>
<dbReference type="InterPro" id="IPR004143">
    <property type="entry name" value="BPL_LPL_catalytic"/>
</dbReference>
<dbReference type="SUPFAM" id="SSF55681">
    <property type="entry name" value="Class II aaRS and biotin synthetases"/>
    <property type="match status" value="1"/>
</dbReference>
<dbReference type="EMBL" id="JAQQKY010000007">
    <property type="protein sequence ID" value="MDC7691605.1"/>
    <property type="molecule type" value="Genomic_DNA"/>
</dbReference>
<dbReference type="PANTHER" id="PTHR12835">
    <property type="entry name" value="BIOTIN PROTEIN LIGASE"/>
    <property type="match status" value="1"/>
</dbReference>
<dbReference type="Gene3D" id="1.10.10.10">
    <property type="entry name" value="Winged helix-like DNA-binding domain superfamily/Winged helix DNA-binding domain"/>
    <property type="match status" value="1"/>
</dbReference>
<gene>
    <name evidence="6" type="primary">birA</name>
    <name evidence="8" type="ORF">PQU93_12560</name>
</gene>
<dbReference type="InterPro" id="IPR036388">
    <property type="entry name" value="WH-like_DNA-bd_sf"/>
</dbReference>
<evidence type="ECO:0000313" key="9">
    <source>
        <dbReference type="Proteomes" id="UP001221566"/>
    </source>
</evidence>
<dbReference type="Pfam" id="PF03099">
    <property type="entry name" value="BPL_LplA_LipB"/>
    <property type="match status" value="1"/>
</dbReference>